<dbReference type="Proteomes" id="UP001591681">
    <property type="component" value="Unassembled WGS sequence"/>
</dbReference>
<evidence type="ECO:0000256" key="1">
    <source>
        <dbReference type="SAM" id="MobiDB-lite"/>
    </source>
</evidence>
<proteinExistence type="predicted"/>
<feature type="region of interest" description="Disordered" evidence="1">
    <location>
        <begin position="29"/>
        <end position="64"/>
    </location>
</feature>
<dbReference type="EMBL" id="JBHFQA010000126">
    <property type="protein sequence ID" value="KAL2076689.1"/>
    <property type="molecule type" value="Genomic_DNA"/>
</dbReference>
<organism evidence="2 3">
    <name type="scientific">Coilia grayii</name>
    <name type="common">Gray's grenadier anchovy</name>
    <dbReference type="NCBI Taxonomy" id="363190"/>
    <lineage>
        <taxon>Eukaryota</taxon>
        <taxon>Metazoa</taxon>
        <taxon>Chordata</taxon>
        <taxon>Craniata</taxon>
        <taxon>Vertebrata</taxon>
        <taxon>Euteleostomi</taxon>
        <taxon>Actinopterygii</taxon>
        <taxon>Neopterygii</taxon>
        <taxon>Teleostei</taxon>
        <taxon>Clupei</taxon>
        <taxon>Clupeiformes</taxon>
        <taxon>Clupeoidei</taxon>
        <taxon>Engraulidae</taxon>
        <taxon>Coilinae</taxon>
        <taxon>Coilia</taxon>
    </lineage>
</organism>
<evidence type="ECO:0000313" key="2">
    <source>
        <dbReference type="EMBL" id="KAL2076689.1"/>
    </source>
</evidence>
<gene>
    <name evidence="2" type="ORF">ACEWY4_027714</name>
</gene>
<name>A0ABD1IPY9_9TELE</name>
<reference evidence="2 3" key="1">
    <citation type="submission" date="2024-09" db="EMBL/GenBank/DDBJ databases">
        <title>A chromosome-level genome assembly of Gray's grenadier anchovy, Coilia grayii.</title>
        <authorList>
            <person name="Fu Z."/>
        </authorList>
    </citation>
    <scope>NUCLEOTIDE SEQUENCE [LARGE SCALE GENOMIC DNA]</scope>
    <source>
        <strain evidence="2">G4</strain>
        <tissue evidence="2">Muscle</tissue>
    </source>
</reference>
<keyword evidence="3" id="KW-1185">Reference proteome</keyword>
<sequence>MVPGVSVASGLGRLYASSGSLSHALQEMDEELDLTLTPPPLLPPGGLKAEKTAGGGGGGSEDEELTNLNWLHESKNLLNSFGDPVLRSVSPVQDLDEDTPPSPAQSDLAYDAKQNPKLQATLLLQLPDLHGHRGRAGQAPARQGYLHWIPRALPLLRQRPHRLEELRPAQPVPQQVFQEGDKDRSQIRRRKTKCIAKVSDRGV</sequence>
<protein>
    <submittedName>
        <fullName evidence="2">Uncharacterized protein</fullName>
    </submittedName>
</protein>
<comment type="caution">
    <text evidence="2">The sequence shown here is derived from an EMBL/GenBank/DDBJ whole genome shotgun (WGS) entry which is preliminary data.</text>
</comment>
<feature type="region of interest" description="Disordered" evidence="1">
    <location>
        <begin position="166"/>
        <end position="191"/>
    </location>
</feature>
<accession>A0ABD1IPY9</accession>
<evidence type="ECO:0000313" key="3">
    <source>
        <dbReference type="Proteomes" id="UP001591681"/>
    </source>
</evidence>
<dbReference type="AlphaFoldDB" id="A0ABD1IPY9"/>